<dbReference type="STRING" id="1685010.A0O34_04255"/>
<dbReference type="Proteomes" id="UP000077824">
    <property type="component" value="Chromosome"/>
</dbReference>
<gene>
    <name evidence="1" type="ORF">A0O34_04255</name>
</gene>
<reference evidence="1 2" key="1">
    <citation type="submission" date="2016-04" db="EMBL/GenBank/DDBJ databases">
        <title>Complete Genome Sequence of Chryseobacterium sp. IHBB 10212.</title>
        <authorList>
            <person name="Pal M."/>
            <person name="Swarnkar M.K."/>
            <person name="Kaushal K."/>
            <person name="Chhibber S."/>
            <person name="Singh A.K."/>
            <person name="Gulati A."/>
        </authorList>
    </citation>
    <scope>NUCLEOTIDE SEQUENCE [LARGE SCALE GENOMIC DNA]</scope>
    <source>
        <strain evidence="1 2">IHBB 10212</strain>
    </source>
</reference>
<accession>A0A172XSE5</accession>
<name>A0A172XSE5_9FLAO</name>
<dbReference type="AlphaFoldDB" id="A0A172XSE5"/>
<evidence type="ECO:0000313" key="2">
    <source>
        <dbReference type="Proteomes" id="UP000077824"/>
    </source>
</evidence>
<keyword evidence="2" id="KW-1185">Reference proteome</keyword>
<organism evidence="1 2">
    <name type="scientific">Chryseobacterium glaciei</name>
    <dbReference type="NCBI Taxonomy" id="1685010"/>
    <lineage>
        <taxon>Bacteria</taxon>
        <taxon>Pseudomonadati</taxon>
        <taxon>Bacteroidota</taxon>
        <taxon>Flavobacteriia</taxon>
        <taxon>Flavobacteriales</taxon>
        <taxon>Weeksellaceae</taxon>
        <taxon>Chryseobacterium group</taxon>
        <taxon>Chryseobacterium</taxon>
    </lineage>
</organism>
<dbReference type="EMBL" id="CP015199">
    <property type="protein sequence ID" value="ANF49800.1"/>
    <property type="molecule type" value="Genomic_DNA"/>
</dbReference>
<proteinExistence type="predicted"/>
<evidence type="ECO:0000313" key="1">
    <source>
        <dbReference type="EMBL" id="ANF49800.1"/>
    </source>
</evidence>
<sequence length="262" mass="27580">MKKILITAMISIGALVFGQVGVGTPNPSPSAMLEVFSIDKGFLPPRLTIAQRDGINPKPAGSWIYNTDDNCMEYWNGTSWIGNDCTVIPVVPPPDLSLSPTGFRIPYTVSNGTATGTVDGLLVTAKFRNYGDVEKPSGSVTNCGVTASNFRFSGSHTIIDFNREVTNFKVLQAGSNSGNKFSFVLTKGGVKVSPVISVAPNGGCNNNFTIDDATTNITVSTSIGTSGIVYNFGGVWFDSIAITDSGIGTQLSQFTISIGNAQ</sequence>
<dbReference type="KEGG" id="chh:A0O34_04255"/>
<protein>
    <submittedName>
        <fullName evidence="1">Uncharacterized protein</fullName>
    </submittedName>
</protein>